<dbReference type="PANTHER" id="PTHR48012">
    <property type="entry name" value="STERILE20-LIKE KINASE, ISOFORM B-RELATED"/>
    <property type="match status" value="1"/>
</dbReference>
<dbReference type="SMART" id="SM00220">
    <property type="entry name" value="S_TKc"/>
    <property type="match status" value="2"/>
</dbReference>
<feature type="domain" description="Protein kinase" evidence="14">
    <location>
        <begin position="450"/>
        <end position="714"/>
    </location>
</feature>
<evidence type="ECO:0000313" key="15">
    <source>
        <dbReference type="EMBL" id="KAH0517150.1"/>
    </source>
</evidence>
<dbReference type="SUPFAM" id="SSF56112">
    <property type="entry name" value="Protein kinase-like (PK-like)"/>
    <property type="match status" value="2"/>
</dbReference>
<evidence type="ECO:0000256" key="11">
    <source>
        <dbReference type="ARBA" id="ARBA00048367"/>
    </source>
</evidence>
<dbReference type="InterPro" id="IPR000719">
    <property type="entry name" value="Prot_kinase_dom"/>
</dbReference>
<dbReference type="EMBL" id="JAATJU010016900">
    <property type="protein sequence ID" value="KAH0517150.1"/>
    <property type="molecule type" value="Genomic_DNA"/>
</dbReference>
<evidence type="ECO:0000256" key="3">
    <source>
        <dbReference type="ARBA" id="ARBA00008874"/>
    </source>
</evidence>
<keyword evidence="8 15" id="KW-0418">Kinase</keyword>
<gene>
    <name evidence="15" type="ORF">LTLLF_121680</name>
</gene>
<organism evidence="15 16">
    <name type="scientific">Microtus ochrogaster</name>
    <name type="common">Prairie vole</name>
    <dbReference type="NCBI Taxonomy" id="79684"/>
    <lineage>
        <taxon>Eukaryota</taxon>
        <taxon>Metazoa</taxon>
        <taxon>Chordata</taxon>
        <taxon>Craniata</taxon>
        <taxon>Vertebrata</taxon>
        <taxon>Euteleostomi</taxon>
        <taxon>Mammalia</taxon>
        <taxon>Eutheria</taxon>
        <taxon>Euarchontoglires</taxon>
        <taxon>Glires</taxon>
        <taxon>Rodentia</taxon>
        <taxon>Myomorpha</taxon>
        <taxon>Muroidea</taxon>
        <taxon>Cricetidae</taxon>
        <taxon>Arvicolinae</taxon>
        <taxon>Microtus</taxon>
    </lineage>
</organism>
<dbReference type="InterPro" id="IPR011009">
    <property type="entry name" value="Kinase-like_dom_sf"/>
</dbReference>
<evidence type="ECO:0000256" key="4">
    <source>
        <dbReference type="ARBA" id="ARBA00022490"/>
    </source>
</evidence>
<dbReference type="GO" id="GO:0004693">
    <property type="term" value="F:cyclin-dependent protein serine/threonine kinase activity"/>
    <property type="evidence" value="ECO:0007669"/>
    <property type="project" value="UniProtKB-EC"/>
</dbReference>
<evidence type="ECO:0000256" key="2">
    <source>
        <dbReference type="ARBA" id="ARBA00006485"/>
    </source>
</evidence>
<comment type="caution">
    <text evidence="15">The sequence shown here is derived from an EMBL/GenBank/DDBJ whole genome shotgun (WGS) entry which is preliminary data.</text>
</comment>
<protein>
    <submittedName>
        <fullName evidence="15">Cyclin-dependent kinase-like 1</fullName>
    </submittedName>
</protein>
<feature type="domain" description="Protein kinase" evidence="14">
    <location>
        <begin position="1"/>
        <end position="178"/>
    </location>
</feature>
<feature type="region of interest" description="Disordered" evidence="13">
    <location>
        <begin position="391"/>
        <end position="414"/>
    </location>
</feature>
<feature type="compositionally biased region" description="Basic and acidic residues" evidence="13">
    <location>
        <begin position="226"/>
        <end position="243"/>
    </location>
</feature>
<evidence type="ECO:0000256" key="5">
    <source>
        <dbReference type="ARBA" id="ARBA00022527"/>
    </source>
</evidence>
<dbReference type="GO" id="GO:0005524">
    <property type="term" value="F:ATP binding"/>
    <property type="evidence" value="ECO:0007669"/>
    <property type="project" value="UniProtKB-UniRule"/>
</dbReference>
<feature type="binding site" evidence="12">
    <location>
        <position position="479"/>
    </location>
    <ligand>
        <name>ATP</name>
        <dbReference type="ChEBI" id="CHEBI:30616"/>
    </ligand>
</feature>
<sequence length="779" mass="87717">MAVRRLAVERRCHSSCGLLPGRRLPAVKGSVPALGAVLSDSEDVAVALGLAYLHTKGKMHRDIKGANILLTDHGDVKLADFGVAAKITATIAKRKSFIGTPYWMAPEVAAVEKNGGYNQLCDIWAVGITAIELGELQPPMFDLHPMRSSTFHNFVKIALTKNPKKRPTAERLLTHTFVGQSGLSRALAVELLDKVNNPDHHAHYTEGDDDDFEPRINSYPEDNLPEEEKSATVKRCPDPDARAPHVLRRQSSPSCIPVTETSSIALTTVSLGNGDGISKLMSENTEGSAQAPQLPRKKDKRDFPLFPRKCTWLYVINNTLMSLSEFVKIVNLQGKLKSSKKLASELSFDFRIESVVCLQDSVLAFWKHGMQGKSFKSDELMAASAVWSEGPWRRSRPGAGGAADSPEAPGPRSLLDGARVRSADHLFRKQRLKTVPKSILKTYSSKMEKYEKIGKIGEGSYGVVFKCRNRDTGQIVAIKRFLETEDDPVIKKIALREIRMLKQLKHPNLVNLLEVFRKKRRLHLVFEYCDHTVLHELDRYQRGVPEHLMKNITWQTLQAVNFCHKHNCIHRDVKPENILITKHSVIKLCDFGFARLLTGPGDYYTDYVATRWYRSPELLVGDTQYGPPVDVWAIGCVFAELLSGVPLWPGKSDVDQLYLIRKTLGDLIPRHQQVFSMNQYFSGVKIPDPEDMGCLHMDPAERLTCEQLLQHPYFDSIRDAGDLTKQDDKSMRKTLRQSRKHLAGLQYLPQLTSSSILPALDNKKYHCNTKKFNYHFPNI</sequence>
<comment type="catalytic activity">
    <reaction evidence="11">
        <text>L-seryl-[protein] + ATP = O-phospho-L-seryl-[protein] + ADP + H(+)</text>
        <dbReference type="Rhea" id="RHEA:17989"/>
        <dbReference type="Rhea" id="RHEA-COMP:9863"/>
        <dbReference type="Rhea" id="RHEA-COMP:11604"/>
        <dbReference type="ChEBI" id="CHEBI:15378"/>
        <dbReference type="ChEBI" id="CHEBI:29999"/>
        <dbReference type="ChEBI" id="CHEBI:30616"/>
        <dbReference type="ChEBI" id="CHEBI:83421"/>
        <dbReference type="ChEBI" id="CHEBI:456216"/>
        <dbReference type="EC" id="2.7.11.22"/>
    </reaction>
</comment>
<evidence type="ECO:0000256" key="7">
    <source>
        <dbReference type="ARBA" id="ARBA00022741"/>
    </source>
</evidence>
<keyword evidence="5" id="KW-0723">Serine/threonine-protein kinase</keyword>
<feature type="region of interest" description="Disordered" evidence="13">
    <location>
        <begin position="199"/>
        <end position="254"/>
    </location>
</feature>
<dbReference type="CDD" id="cd07847">
    <property type="entry name" value="STKc_CDKL1_4"/>
    <property type="match status" value="1"/>
</dbReference>
<dbReference type="Gene3D" id="3.30.200.20">
    <property type="entry name" value="Phosphorylase Kinase, domain 1"/>
    <property type="match status" value="1"/>
</dbReference>
<dbReference type="Pfam" id="PF00069">
    <property type="entry name" value="Pkinase"/>
    <property type="match status" value="2"/>
</dbReference>
<evidence type="ECO:0000256" key="6">
    <source>
        <dbReference type="ARBA" id="ARBA00022679"/>
    </source>
</evidence>
<dbReference type="Gene3D" id="1.10.510.10">
    <property type="entry name" value="Transferase(Phosphotransferase) domain 1"/>
    <property type="match status" value="2"/>
</dbReference>
<evidence type="ECO:0000256" key="8">
    <source>
        <dbReference type="ARBA" id="ARBA00022777"/>
    </source>
</evidence>
<dbReference type="FunFam" id="1.10.510.10:FF:000191">
    <property type="entry name" value="cyclin-dependent kinase-like 1 isoform X1"/>
    <property type="match status" value="1"/>
</dbReference>
<dbReference type="Proteomes" id="UP000710432">
    <property type="component" value="Unassembled WGS sequence"/>
</dbReference>
<keyword evidence="6" id="KW-0808">Transferase</keyword>
<comment type="similarity">
    <text evidence="3">Belongs to the protein kinase superfamily. STE Ser/Thr protein kinase family. STE20 subfamily.</text>
</comment>
<dbReference type="PROSITE" id="PS00107">
    <property type="entry name" value="PROTEIN_KINASE_ATP"/>
    <property type="match status" value="1"/>
</dbReference>
<evidence type="ECO:0000313" key="16">
    <source>
        <dbReference type="Proteomes" id="UP000710432"/>
    </source>
</evidence>
<name>A0A8J6KX64_MICOH</name>
<dbReference type="InterPro" id="IPR017441">
    <property type="entry name" value="Protein_kinase_ATP_BS"/>
</dbReference>
<dbReference type="InterPro" id="IPR050629">
    <property type="entry name" value="STE20/SPS1-PAK"/>
</dbReference>
<comment type="similarity">
    <text evidence="2">Belongs to the protein kinase superfamily. CMGC Ser/Thr protein kinase family. CDC2/CDKX subfamily.</text>
</comment>
<dbReference type="AlphaFoldDB" id="A0A8J6KX64"/>
<keyword evidence="7 12" id="KW-0547">Nucleotide-binding</keyword>
<dbReference type="GO" id="GO:0008349">
    <property type="term" value="F:MAP kinase kinase kinase kinase activity"/>
    <property type="evidence" value="ECO:0007669"/>
    <property type="project" value="TreeGrafter"/>
</dbReference>
<evidence type="ECO:0000256" key="10">
    <source>
        <dbReference type="ARBA" id="ARBA00047811"/>
    </source>
</evidence>
<dbReference type="FunFam" id="3.30.200.20:FF:000049">
    <property type="entry name" value="cyclin-dependent kinase-like 1 isoform X1"/>
    <property type="match status" value="1"/>
</dbReference>
<evidence type="ECO:0000259" key="14">
    <source>
        <dbReference type="PROSITE" id="PS50011"/>
    </source>
</evidence>
<dbReference type="PROSITE" id="PS00108">
    <property type="entry name" value="PROTEIN_KINASE_ST"/>
    <property type="match status" value="1"/>
</dbReference>
<dbReference type="Pfam" id="PF00780">
    <property type="entry name" value="CNH"/>
    <property type="match status" value="1"/>
</dbReference>
<dbReference type="GO" id="GO:0005737">
    <property type="term" value="C:cytoplasm"/>
    <property type="evidence" value="ECO:0007669"/>
    <property type="project" value="UniProtKB-SubCell"/>
</dbReference>
<comment type="catalytic activity">
    <reaction evidence="10">
        <text>L-threonyl-[protein] + ATP = O-phospho-L-threonyl-[protein] + ADP + H(+)</text>
        <dbReference type="Rhea" id="RHEA:46608"/>
        <dbReference type="Rhea" id="RHEA-COMP:11060"/>
        <dbReference type="Rhea" id="RHEA-COMP:11605"/>
        <dbReference type="ChEBI" id="CHEBI:15378"/>
        <dbReference type="ChEBI" id="CHEBI:30013"/>
        <dbReference type="ChEBI" id="CHEBI:30616"/>
        <dbReference type="ChEBI" id="CHEBI:61977"/>
        <dbReference type="ChEBI" id="CHEBI:456216"/>
        <dbReference type="EC" id="2.7.11.22"/>
    </reaction>
</comment>
<accession>A0A8J6KX64</accession>
<comment type="subcellular location">
    <subcellularLocation>
        <location evidence="1">Cytoplasm</location>
    </subcellularLocation>
</comment>
<evidence type="ECO:0000256" key="9">
    <source>
        <dbReference type="ARBA" id="ARBA00022840"/>
    </source>
</evidence>
<feature type="compositionally biased region" description="Polar residues" evidence="13">
    <location>
        <begin position="281"/>
        <end position="291"/>
    </location>
</feature>
<proteinExistence type="inferred from homology"/>
<dbReference type="PROSITE" id="PS50011">
    <property type="entry name" value="PROTEIN_KINASE_DOM"/>
    <property type="match status" value="2"/>
</dbReference>
<feature type="region of interest" description="Disordered" evidence="13">
    <location>
        <begin position="279"/>
        <end position="300"/>
    </location>
</feature>
<keyword evidence="9 12" id="KW-0067">ATP-binding</keyword>
<dbReference type="InterPro" id="IPR008271">
    <property type="entry name" value="Ser/Thr_kinase_AS"/>
</dbReference>
<keyword evidence="4" id="KW-0963">Cytoplasm</keyword>
<evidence type="ECO:0000256" key="13">
    <source>
        <dbReference type="SAM" id="MobiDB-lite"/>
    </source>
</evidence>
<dbReference type="PANTHER" id="PTHR48012:SF19">
    <property type="entry name" value="MITOGEN-ACTIVATED PROTEIN KINASE KINASE KINASE KINASE 5"/>
    <property type="match status" value="1"/>
</dbReference>
<evidence type="ECO:0000256" key="1">
    <source>
        <dbReference type="ARBA" id="ARBA00004496"/>
    </source>
</evidence>
<reference evidence="15" key="1">
    <citation type="submission" date="2020-03" db="EMBL/GenBank/DDBJ databases">
        <title>Studies in the Genomics of Life Span.</title>
        <authorList>
            <person name="Glass D."/>
        </authorList>
    </citation>
    <scope>NUCLEOTIDE SEQUENCE</scope>
    <source>
        <strain evidence="15">LTLLF</strain>
        <tissue evidence="15">Muscle</tissue>
    </source>
</reference>
<evidence type="ECO:0000256" key="12">
    <source>
        <dbReference type="PROSITE-ProRule" id="PRU10141"/>
    </source>
</evidence>
<dbReference type="InterPro" id="IPR001180">
    <property type="entry name" value="CNH_dom"/>
</dbReference>